<keyword evidence="5" id="KW-0862">Zinc</keyword>
<dbReference type="Gene3D" id="3.40.630.10">
    <property type="entry name" value="Zn peptidases"/>
    <property type="match status" value="1"/>
</dbReference>
<proteinExistence type="inferred from homology"/>
<organism evidence="9 10">
    <name type="scientific">Priestia veravalensis</name>
    <dbReference type="NCBI Taxonomy" id="1414648"/>
    <lineage>
        <taxon>Bacteria</taxon>
        <taxon>Bacillati</taxon>
        <taxon>Bacillota</taxon>
        <taxon>Bacilli</taxon>
        <taxon>Bacillales</taxon>
        <taxon>Bacillaceae</taxon>
        <taxon>Priestia</taxon>
    </lineage>
</organism>
<keyword evidence="4" id="KW-0378">Hydrolase</keyword>
<keyword evidence="3" id="KW-0645">Protease</keyword>
<evidence type="ECO:0000256" key="4">
    <source>
        <dbReference type="ARBA" id="ARBA00022801"/>
    </source>
</evidence>
<comment type="similarity">
    <text evidence="2 7">Belongs to the peptidase M14 family.</text>
</comment>
<comment type="caution">
    <text evidence="9">The sequence shown here is derived from an EMBL/GenBank/DDBJ whole genome shotgun (WGS) entry which is preliminary data.</text>
</comment>
<comment type="cofactor">
    <cofactor evidence="1">
        <name>Zn(2+)</name>
        <dbReference type="ChEBI" id="CHEBI:29105"/>
    </cofactor>
</comment>
<dbReference type="Proteomes" id="UP000053681">
    <property type="component" value="Unassembled WGS sequence"/>
</dbReference>
<evidence type="ECO:0000256" key="1">
    <source>
        <dbReference type="ARBA" id="ARBA00001947"/>
    </source>
</evidence>
<dbReference type="GO" id="GO:0008270">
    <property type="term" value="F:zinc ion binding"/>
    <property type="evidence" value="ECO:0007669"/>
    <property type="project" value="InterPro"/>
</dbReference>
<evidence type="ECO:0000256" key="5">
    <source>
        <dbReference type="ARBA" id="ARBA00022833"/>
    </source>
</evidence>
<evidence type="ECO:0000256" key="6">
    <source>
        <dbReference type="ARBA" id="ARBA00023049"/>
    </source>
</evidence>
<keyword evidence="10" id="KW-1185">Reference proteome</keyword>
<dbReference type="InterPro" id="IPR034274">
    <property type="entry name" value="ENP1_M14_CPD"/>
</dbReference>
<protein>
    <recommendedName>
        <fullName evidence="8">Peptidase M14 domain-containing protein</fullName>
    </recommendedName>
</protein>
<dbReference type="GO" id="GO:0004181">
    <property type="term" value="F:metallocarboxypeptidase activity"/>
    <property type="evidence" value="ECO:0007669"/>
    <property type="project" value="InterPro"/>
</dbReference>
<dbReference type="RefSeq" id="WP_025911565.1">
    <property type="nucleotide sequence ID" value="NZ_KQ758639.1"/>
</dbReference>
<name>A0A0V8JN69_9BACI</name>
<feature type="domain" description="Peptidase M14" evidence="8">
    <location>
        <begin position="8"/>
        <end position="301"/>
    </location>
</feature>
<dbReference type="Pfam" id="PF00246">
    <property type="entry name" value="Peptidase_M14"/>
    <property type="match status" value="1"/>
</dbReference>
<reference evidence="9 10" key="1">
    <citation type="submission" date="2015-11" db="EMBL/GenBank/DDBJ databases">
        <title>Bacillus caseinolyticus sp nov.</title>
        <authorList>
            <person name="Dastager S.G."/>
            <person name="Mawlankar R."/>
        </authorList>
    </citation>
    <scope>NUCLEOTIDE SEQUENCE [LARGE SCALE GENOMIC DNA]</scope>
    <source>
        <strain evidence="9 10">SGD-V-76</strain>
    </source>
</reference>
<keyword evidence="6" id="KW-0482">Metalloprotease</keyword>
<dbReference type="EMBL" id="LNQP01000023">
    <property type="protein sequence ID" value="KSU88426.1"/>
    <property type="molecule type" value="Genomic_DNA"/>
</dbReference>
<dbReference type="PANTHER" id="PTHR11705:SF143">
    <property type="entry name" value="SLL0236 PROTEIN"/>
    <property type="match status" value="1"/>
</dbReference>
<dbReference type="InterPro" id="IPR000834">
    <property type="entry name" value="Peptidase_M14"/>
</dbReference>
<dbReference type="GO" id="GO:0005615">
    <property type="term" value="C:extracellular space"/>
    <property type="evidence" value="ECO:0007669"/>
    <property type="project" value="TreeGrafter"/>
</dbReference>
<sequence>MTIVNECIPYNYERTITDLYRLISKYPYGRIESIGRSVLGKQIPHLLIGHGSHVVHINASFHANEWITTNALMKFLETYLRAIYRGERVAGIDAQLLYENITLSIVPIVNPDGVNLVIDGINAHEAYSAFIPYIGREVNDFQGWKANIRGVDLNNQFPAYWEIERERKIPKSPHFRDFPGYAPLSEPEAKAMVQVAKRYQFDCVIALHTQGEEFYWGYMNKEPMEAKEMAEYFEKVSGYRAVRTIDSHAGYKDWFILETGKLGFTLELGKGINPIPLSQFHILYPKTESILANAMNILACK</sequence>
<dbReference type="PANTHER" id="PTHR11705">
    <property type="entry name" value="PROTEASE FAMILY M14 CARBOXYPEPTIDASE A,B"/>
    <property type="match status" value="1"/>
</dbReference>
<evidence type="ECO:0000313" key="10">
    <source>
        <dbReference type="Proteomes" id="UP000053681"/>
    </source>
</evidence>
<dbReference type="SMART" id="SM00631">
    <property type="entry name" value="Zn_pept"/>
    <property type="match status" value="1"/>
</dbReference>
<gene>
    <name evidence="9" type="ORF">AS180_07550</name>
</gene>
<dbReference type="SUPFAM" id="SSF53187">
    <property type="entry name" value="Zn-dependent exopeptidases"/>
    <property type="match status" value="1"/>
</dbReference>
<dbReference type="GO" id="GO:0006508">
    <property type="term" value="P:proteolysis"/>
    <property type="evidence" value="ECO:0007669"/>
    <property type="project" value="UniProtKB-KW"/>
</dbReference>
<dbReference type="CDD" id="cd06229">
    <property type="entry name" value="M14_Endopeptidase_I"/>
    <property type="match status" value="1"/>
</dbReference>
<dbReference type="PROSITE" id="PS52035">
    <property type="entry name" value="PEPTIDASE_M14"/>
    <property type="match status" value="1"/>
</dbReference>
<evidence type="ECO:0000259" key="8">
    <source>
        <dbReference type="PROSITE" id="PS52035"/>
    </source>
</evidence>
<evidence type="ECO:0000313" key="9">
    <source>
        <dbReference type="EMBL" id="KSU88426.1"/>
    </source>
</evidence>
<feature type="active site" description="Proton donor/acceptor" evidence="7">
    <location>
        <position position="267"/>
    </location>
</feature>
<accession>A0A0V8JN69</accession>
<evidence type="ECO:0000256" key="2">
    <source>
        <dbReference type="ARBA" id="ARBA00005988"/>
    </source>
</evidence>
<dbReference type="AlphaFoldDB" id="A0A0V8JN69"/>
<evidence type="ECO:0000256" key="3">
    <source>
        <dbReference type="ARBA" id="ARBA00022670"/>
    </source>
</evidence>
<evidence type="ECO:0000256" key="7">
    <source>
        <dbReference type="PROSITE-ProRule" id="PRU01379"/>
    </source>
</evidence>